<accession>A0A4S8L0R3</accession>
<dbReference type="EMBL" id="ML179766">
    <property type="protein sequence ID" value="THU81977.1"/>
    <property type="molecule type" value="Genomic_DNA"/>
</dbReference>
<dbReference type="InterPro" id="IPR036047">
    <property type="entry name" value="F-box-like_dom_sf"/>
</dbReference>
<dbReference type="SUPFAM" id="SSF81383">
    <property type="entry name" value="F-box domain"/>
    <property type="match status" value="1"/>
</dbReference>
<protein>
    <recommendedName>
        <fullName evidence="2">F-box domain-containing protein</fullName>
    </recommendedName>
</protein>
<feature type="compositionally biased region" description="Polar residues" evidence="1">
    <location>
        <begin position="21"/>
        <end position="30"/>
    </location>
</feature>
<sequence length="718" mass="83210">MSTMTRKSTRLQSRRKADTQLDLNTTASGTTEHRQKRLKSSESKVQDSDGEDLEDPKEDEWSSGDDAKATRTRKKIRVSGSSSKKKPTKLVPVDERFRRVRGRLGILHKLVTEVPLDVIFEIFAHLTLLDIIRLSRTSRDLHNLLTSRSSEHVWRNARLNVEELPPLPINLNEMQYAKLMFDTVCQVCGTHCYIVYWDCRVRCCKKCACKTLLPRNVLCGQLSPTIKADIWKFILYVPSDYVCLDGGTTQECFLPSAFKTISDDYEQKVKVLNHEGERVDDEEKLAAWKLSMGAKRTEHQHYTRLCVEYSNSKSRSRSDELQELRDQRRGQIKDRLIESGWGSELDYLRLKDRSSDFWNHKLIKQNKLLTDRAWNQIAPKLLERLQLVRKDRINAILHSRYLALKKLYDNHIFQQNLRKSGYPPFGDFIESHIGYDIIFNTPYDQTLPEDAFDEELKKLPEFIEDWKRRKTQELVEILQKDIPEATMDTLGLAKTVFRCEPCDDFIWYSDVFQHPCYSKWSVPSDQDMDHDSSKLHVVPRNKEPTIQIHFSKKKSRNLSLVMRSCGLDPGTATREDLDSLDVILECKSCSRSGDGTRTFMRWSTAFVHMNSCLDHSVTRVELSGQLQQRFLDIEKRNVMRATMLICNHCPETLEGKQEHNVAGLNSHLMFKHSIYKSSLSKEDWSWGPNASFARRTPSEVVLDPGQLGNGLGYLSLFF</sequence>
<dbReference type="PROSITE" id="PS50181">
    <property type="entry name" value="FBOX"/>
    <property type="match status" value="1"/>
</dbReference>
<evidence type="ECO:0000313" key="3">
    <source>
        <dbReference type="EMBL" id="THU81977.1"/>
    </source>
</evidence>
<dbReference type="Proteomes" id="UP000297245">
    <property type="component" value="Unassembled WGS sequence"/>
</dbReference>
<evidence type="ECO:0000313" key="4">
    <source>
        <dbReference type="Proteomes" id="UP000297245"/>
    </source>
</evidence>
<dbReference type="OrthoDB" id="2322499at2759"/>
<gene>
    <name evidence="3" type="ORF">K435DRAFT_464936</name>
</gene>
<dbReference type="AlphaFoldDB" id="A0A4S8L0R3"/>
<feature type="region of interest" description="Disordered" evidence="1">
    <location>
        <begin position="1"/>
        <end position="90"/>
    </location>
</feature>
<name>A0A4S8L0R3_DENBC</name>
<dbReference type="Pfam" id="PF00646">
    <property type="entry name" value="F-box"/>
    <property type="match status" value="1"/>
</dbReference>
<evidence type="ECO:0000256" key="1">
    <source>
        <dbReference type="SAM" id="MobiDB-lite"/>
    </source>
</evidence>
<feature type="compositionally biased region" description="Acidic residues" evidence="1">
    <location>
        <begin position="48"/>
        <end position="63"/>
    </location>
</feature>
<evidence type="ECO:0000259" key="2">
    <source>
        <dbReference type="PROSITE" id="PS50181"/>
    </source>
</evidence>
<organism evidence="3 4">
    <name type="scientific">Dendrothele bispora (strain CBS 962.96)</name>
    <dbReference type="NCBI Taxonomy" id="1314807"/>
    <lineage>
        <taxon>Eukaryota</taxon>
        <taxon>Fungi</taxon>
        <taxon>Dikarya</taxon>
        <taxon>Basidiomycota</taxon>
        <taxon>Agaricomycotina</taxon>
        <taxon>Agaricomycetes</taxon>
        <taxon>Agaricomycetidae</taxon>
        <taxon>Agaricales</taxon>
        <taxon>Agaricales incertae sedis</taxon>
        <taxon>Dendrothele</taxon>
    </lineage>
</organism>
<keyword evidence="4" id="KW-1185">Reference proteome</keyword>
<dbReference type="SMART" id="SM00256">
    <property type="entry name" value="FBOX"/>
    <property type="match status" value="1"/>
</dbReference>
<reference evidence="3 4" key="1">
    <citation type="journal article" date="2019" name="Nat. Ecol. Evol.">
        <title>Megaphylogeny resolves global patterns of mushroom evolution.</title>
        <authorList>
            <person name="Varga T."/>
            <person name="Krizsan K."/>
            <person name="Foldi C."/>
            <person name="Dima B."/>
            <person name="Sanchez-Garcia M."/>
            <person name="Sanchez-Ramirez S."/>
            <person name="Szollosi G.J."/>
            <person name="Szarkandi J.G."/>
            <person name="Papp V."/>
            <person name="Albert L."/>
            <person name="Andreopoulos W."/>
            <person name="Angelini C."/>
            <person name="Antonin V."/>
            <person name="Barry K.W."/>
            <person name="Bougher N.L."/>
            <person name="Buchanan P."/>
            <person name="Buyck B."/>
            <person name="Bense V."/>
            <person name="Catcheside P."/>
            <person name="Chovatia M."/>
            <person name="Cooper J."/>
            <person name="Damon W."/>
            <person name="Desjardin D."/>
            <person name="Finy P."/>
            <person name="Geml J."/>
            <person name="Haridas S."/>
            <person name="Hughes K."/>
            <person name="Justo A."/>
            <person name="Karasinski D."/>
            <person name="Kautmanova I."/>
            <person name="Kiss B."/>
            <person name="Kocsube S."/>
            <person name="Kotiranta H."/>
            <person name="LaButti K.M."/>
            <person name="Lechner B.E."/>
            <person name="Liimatainen K."/>
            <person name="Lipzen A."/>
            <person name="Lukacs Z."/>
            <person name="Mihaltcheva S."/>
            <person name="Morgado L.N."/>
            <person name="Niskanen T."/>
            <person name="Noordeloos M.E."/>
            <person name="Ohm R.A."/>
            <person name="Ortiz-Santana B."/>
            <person name="Ovrebo C."/>
            <person name="Racz N."/>
            <person name="Riley R."/>
            <person name="Savchenko A."/>
            <person name="Shiryaev A."/>
            <person name="Soop K."/>
            <person name="Spirin V."/>
            <person name="Szebenyi C."/>
            <person name="Tomsovsky M."/>
            <person name="Tulloss R.E."/>
            <person name="Uehling J."/>
            <person name="Grigoriev I.V."/>
            <person name="Vagvolgyi C."/>
            <person name="Papp T."/>
            <person name="Martin F.M."/>
            <person name="Miettinen O."/>
            <person name="Hibbett D.S."/>
            <person name="Nagy L.G."/>
        </authorList>
    </citation>
    <scope>NUCLEOTIDE SEQUENCE [LARGE SCALE GENOMIC DNA]</scope>
    <source>
        <strain evidence="3 4">CBS 962.96</strain>
    </source>
</reference>
<dbReference type="InterPro" id="IPR001810">
    <property type="entry name" value="F-box_dom"/>
</dbReference>
<dbReference type="CDD" id="cd09917">
    <property type="entry name" value="F-box_SF"/>
    <property type="match status" value="1"/>
</dbReference>
<feature type="domain" description="F-box" evidence="2">
    <location>
        <begin position="108"/>
        <end position="157"/>
    </location>
</feature>
<feature type="compositionally biased region" description="Basic residues" evidence="1">
    <location>
        <begin position="70"/>
        <end position="88"/>
    </location>
</feature>
<proteinExistence type="predicted"/>